<name>A0A9D1KAQ7_9FIRM</name>
<dbReference type="PROSITE" id="PS51257">
    <property type="entry name" value="PROKAR_LIPOPROTEIN"/>
    <property type="match status" value="1"/>
</dbReference>
<evidence type="ECO:0008006" key="4">
    <source>
        <dbReference type="Google" id="ProtNLM"/>
    </source>
</evidence>
<feature type="transmembrane region" description="Helical" evidence="1">
    <location>
        <begin position="140"/>
        <end position="161"/>
    </location>
</feature>
<dbReference type="AlphaFoldDB" id="A0A9D1KAQ7"/>
<accession>A0A9D1KAQ7</accession>
<gene>
    <name evidence="2" type="ORF">IAD04_03695</name>
</gene>
<reference evidence="2" key="1">
    <citation type="submission" date="2020-10" db="EMBL/GenBank/DDBJ databases">
        <authorList>
            <person name="Gilroy R."/>
        </authorList>
    </citation>
    <scope>NUCLEOTIDE SEQUENCE</scope>
    <source>
        <strain evidence="2">14508</strain>
    </source>
</reference>
<dbReference type="EMBL" id="DVKI01000117">
    <property type="protein sequence ID" value="HIT17470.1"/>
    <property type="molecule type" value="Genomic_DNA"/>
</dbReference>
<keyword evidence="1" id="KW-0472">Membrane</keyword>
<sequence>MTRKIDLIVIITILSLCSVLFSCLFINCINLYNSFDVQYSELVSEELTFNRYETIPMARGGDIYEIYFEEYDHPFEVSRITQKELNKKELAKLTKGTIFNVFYRDSDSKKYEFEICEMKSDSVIILALSDFVRVNQNNQIVGIILCPILVGICIFLIVIFIKLGKSKLKKYNDFNSIILGELKIEYKDGNNIVQIYNSPEVCSLVINDKVIDQFFGLVASTFTLKGKIEENGKVILIEAKMGYANMKLYYDGKLVKKIFMGLG</sequence>
<protein>
    <recommendedName>
        <fullName evidence="4">Transmembrane protein</fullName>
    </recommendedName>
</protein>
<feature type="transmembrane region" description="Helical" evidence="1">
    <location>
        <begin position="7"/>
        <end position="32"/>
    </location>
</feature>
<dbReference type="Proteomes" id="UP000886893">
    <property type="component" value="Unassembled WGS sequence"/>
</dbReference>
<keyword evidence="1" id="KW-0812">Transmembrane</keyword>
<evidence type="ECO:0000313" key="2">
    <source>
        <dbReference type="EMBL" id="HIT17470.1"/>
    </source>
</evidence>
<proteinExistence type="predicted"/>
<reference evidence="2" key="2">
    <citation type="journal article" date="2021" name="PeerJ">
        <title>Extensive microbial diversity within the chicken gut microbiome revealed by metagenomics and culture.</title>
        <authorList>
            <person name="Gilroy R."/>
            <person name="Ravi A."/>
            <person name="Getino M."/>
            <person name="Pursley I."/>
            <person name="Horton D.L."/>
            <person name="Alikhan N.F."/>
            <person name="Baker D."/>
            <person name="Gharbi K."/>
            <person name="Hall N."/>
            <person name="Watson M."/>
            <person name="Adriaenssens E.M."/>
            <person name="Foster-Nyarko E."/>
            <person name="Jarju S."/>
            <person name="Secka A."/>
            <person name="Antonio M."/>
            <person name="Oren A."/>
            <person name="Chaudhuri R.R."/>
            <person name="La Ragione R."/>
            <person name="Hildebrand F."/>
            <person name="Pallen M.J."/>
        </authorList>
    </citation>
    <scope>NUCLEOTIDE SEQUENCE</scope>
    <source>
        <strain evidence="2">14508</strain>
    </source>
</reference>
<evidence type="ECO:0000313" key="3">
    <source>
        <dbReference type="Proteomes" id="UP000886893"/>
    </source>
</evidence>
<evidence type="ECO:0000256" key="1">
    <source>
        <dbReference type="SAM" id="Phobius"/>
    </source>
</evidence>
<comment type="caution">
    <text evidence="2">The sequence shown here is derived from an EMBL/GenBank/DDBJ whole genome shotgun (WGS) entry which is preliminary data.</text>
</comment>
<organism evidence="2 3">
    <name type="scientific">Candidatus Caccosoma faecigallinarum</name>
    <dbReference type="NCBI Taxonomy" id="2840720"/>
    <lineage>
        <taxon>Bacteria</taxon>
        <taxon>Bacillati</taxon>
        <taxon>Bacillota</taxon>
        <taxon>Bacillota incertae sedis</taxon>
        <taxon>Candidatus Caccosoma</taxon>
    </lineage>
</organism>
<keyword evidence="1" id="KW-1133">Transmembrane helix</keyword>